<organism evidence="1 2">
    <name type="scientific">Candidatus Uhrbacteria bacterium RIFOXYB2_FULL_57_15</name>
    <dbReference type="NCBI Taxonomy" id="1802422"/>
    <lineage>
        <taxon>Bacteria</taxon>
        <taxon>Candidatus Uhriibacteriota</taxon>
    </lineage>
</organism>
<gene>
    <name evidence="1" type="ORF">A2304_03280</name>
</gene>
<proteinExistence type="predicted"/>
<sequence>MKVIKDGRWNEPWSIEIICMNTACGATLEVDEHDVVATNQQGSRYECRCCVCGRSTQIPADRIHLRVRGVSDQRRQW</sequence>
<protein>
    <submittedName>
        <fullName evidence="1">Uncharacterized protein</fullName>
    </submittedName>
</protein>
<evidence type="ECO:0000313" key="2">
    <source>
        <dbReference type="Proteomes" id="UP000176501"/>
    </source>
</evidence>
<accession>A0A1F7W9U9</accession>
<dbReference type="Proteomes" id="UP000176501">
    <property type="component" value="Unassembled WGS sequence"/>
</dbReference>
<dbReference type="EMBL" id="MGFE01000009">
    <property type="protein sequence ID" value="OGL99148.1"/>
    <property type="molecule type" value="Genomic_DNA"/>
</dbReference>
<reference evidence="1 2" key="1">
    <citation type="journal article" date="2016" name="Nat. Commun.">
        <title>Thousands of microbial genomes shed light on interconnected biogeochemical processes in an aquifer system.</title>
        <authorList>
            <person name="Anantharaman K."/>
            <person name="Brown C.T."/>
            <person name="Hug L.A."/>
            <person name="Sharon I."/>
            <person name="Castelle C.J."/>
            <person name="Probst A.J."/>
            <person name="Thomas B.C."/>
            <person name="Singh A."/>
            <person name="Wilkins M.J."/>
            <person name="Karaoz U."/>
            <person name="Brodie E.L."/>
            <person name="Williams K.H."/>
            <person name="Hubbard S.S."/>
            <person name="Banfield J.F."/>
        </authorList>
    </citation>
    <scope>NUCLEOTIDE SEQUENCE [LARGE SCALE GENOMIC DNA]</scope>
</reference>
<comment type="caution">
    <text evidence="1">The sequence shown here is derived from an EMBL/GenBank/DDBJ whole genome shotgun (WGS) entry which is preliminary data.</text>
</comment>
<name>A0A1F7W9U9_9BACT</name>
<dbReference type="AlphaFoldDB" id="A0A1F7W9U9"/>
<evidence type="ECO:0000313" key="1">
    <source>
        <dbReference type="EMBL" id="OGL99148.1"/>
    </source>
</evidence>